<accession>A0A9P0MSS8</accession>
<dbReference type="PANTHER" id="PTHR15827">
    <property type="entry name" value="CYCLIN-DEPENDENT KINASE 2-INTERACTING PROTEIN"/>
    <property type="match status" value="1"/>
</dbReference>
<evidence type="ECO:0008006" key="3">
    <source>
        <dbReference type="Google" id="ProtNLM"/>
    </source>
</evidence>
<evidence type="ECO:0000313" key="1">
    <source>
        <dbReference type="EMBL" id="CAH1401951.1"/>
    </source>
</evidence>
<evidence type="ECO:0000313" key="2">
    <source>
        <dbReference type="Proteomes" id="UP001152798"/>
    </source>
</evidence>
<gene>
    <name evidence="1" type="ORF">NEZAVI_LOCUS10883</name>
</gene>
<protein>
    <recommendedName>
        <fullName evidence="3">Cyclin-dependent kinase 2-interacting protein</fullName>
    </recommendedName>
</protein>
<dbReference type="EMBL" id="OV725081">
    <property type="protein sequence ID" value="CAH1401951.1"/>
    <property type="molecule type" value="Genomic_DNA"/>
</dbReference>
<dbReference type="PRINTS" id="PR02040">
    <property type="entry name" value="CDK2IP"/>
</dbReference>
<dbReference type="InterPro" id="IPR023250">
    <property type="entry name" value="Cyclin-dep_Kinase_2_interact"/>
</dbReference>
<dbReference type="OrthoDB" id="17066at2759"/>
<name>A0A9P0MSS8_NEZVI</name>
<proteinExistence type="predicted"/>
<organism evidence="1 2">
    <name type="scientific">Nezara viridula</name>
    <name type="common">Southern green stink bug</name>
    <name type="synonym">Cimex viridulus</name>
    <dbReference type="NCBI Taxonomy" id="85310"/>
    <lineage>
        <taxon>Eukaryota</taxon>
        <taxon>Metazoa</taxon>
        <taxon>Ecdysozoa</taxon>
        <taxon>Arthropoda</taxon>
        <taxon>Hexapoda</taxon>
        <taxon>Insecta</taxon>
        <taxon>Pterygota</taxon>
        <taxon>Neoptera</taxon>
        <taxon>Paraneoptera</taxon>
        <taxon>Hemiptera</taxon>
        <taxon>Heteroptera</taxon>
        <taxon>Panheteroptera</taxon>
        <taxon>Pentatomomorpha</taxon>
        <taxon>Pentatomoidea</taxon>
        <taxon>Pentatomidae</taxon>
        <taxon>Pentatominae</taxon>
        <taxon>Nezara</taxon>
    </lineage>
</organism>
<keyword evidence="2" id="KW-1185">Reference proteome</keyword>
<dbReference type="Proteomes" id="UP001152798">
    <property type="component" value="Chromosome 5"/>
</dbReference>
<sequence>MSSPISNPRSPSTFSPVSVVESPITAQKGQLRGTPRTVRDAVAELFNNIQEWNRLHISGMSIIQEITSKKLESINKKESGPNMFPEGLQVDCNKLDSICAQLESVVKKMEKILNNFKAIEQLEEMNKTGRRSIFTTWNAEKYVSAVKAIFEAYDTEVKVKCHIKENIAHVDGKDKMMLHCALWAHQPYVDNVLDFYLESMLKETGHR</sequence>
<dbReference type="AlphaFoldDB" id="A0A9P0MSS8"/>
<reference evidence="1" key="1">
    <citation type="submission" date="2022-01" db="EMBL/GenBank/DDBJ databases">
        <authorList>
            <person name="King R."/>
        </authorList>
    </citation>
    <scope>NUCLEOTIDE SEQUENCE</scope>
</reference>
<dbReference type="PANTHER" id="PTHR15827:SF2">
    <property type="entry name" value="CYCLIN-DEPENDENT KINASE 2-INTERACTING PROTEIN"/>
    <property type="match status" value="1"/>
</dbReference>